<feature type="transmembrane region" description="Helical" evidence="1">
    <location>
        <begin position="65"/>
        <end position="85"/>
    </location>
</feature>
<protein>
    <submittedName>
        <fullName evidence="2">DUF983 domain-containing protein</fullName>
    </submittedName>
</protein>
<reference evidence="2" key="1">
    <citation type="submission" date="2022-10" db="EMBL/GenBank/DDBJ databases">
        <authorList>
            <person name="Kim H.S."/>
            <person name="Kim J.-S."/>
            <person name="Suh M.K."/>
            <person name="Eom M.K."/>
            <person name="Lee J.-S."/>
        </authorList>
    </citation>
    <scope>NUCLEOTIDE SEQUENCE</scope>
    <source>
        <strain evidence="2">LIP-5</strain>
    </source>
</reference>
<sequence>MKKKTPNYLLSVLTNKCPRCRQGNLFVSRKPYALKHNRFMKMNETCPVCGQPTDIEVGFYYGTSYVSYALTVAFSVATFIAWKVLIGMSFSIDDNRVFYWFFVNLVLLLVMQPLFMRFARSLWLSWFVKYNPRWQDEAVKENERVIKEYMKGW</sequence>
<dbReference type="AlphaFoldDB" id="A0AAE3LPY7"/>
<gene>
    <name evidence="2" type="ORF">OD355_05525</name>
</gene>
<evidence type="ECO:0000313" key="2">
    <source>
        <dbReference type="EMBL" id="MCU7693975.1"/>
    </source>
</evidence>
<dbReference type="Pfam" id="PF06170">
    <property type="entry name" value="DUF983"/>
    <property type="match status" value="1"/>
</dbReference>
<dbReference type="Proteomes" id="UP001209317">
    <property type="component" value="Unassembled WGS sequence"/>
</dbReference>
<dbReference type="RefSeq" id="WP_263037463.1">
    <property type="nucleotide sequence ID" value="NZ_JAOTPL010000005.1"/>
</dbReference>
<accession>A0AAE3LPY7</accession>
<name>A0AAE3LPY7_9BACT</name>
<dbReference type="EMBL" id="JAOTPL010000005">
    <property type="protein sequence ID" value="MCU7693975.1"/>
    <property type="molecule type" value="Genomic_DNA"/>
</dbReference>
<dbReference type="InterPro" id="IPR009325">
    <property type="entry name" value="DUF983"/>
</dbReference>
<keyword evidence="1" id="KW-0812">Transmembrane</keyword>
<comment type="caution">
    <text evidence="2">The sequence shown here is derived from an EMBL/GenBank/DDBJ whole genome shotgun (WGS) entry which is preliminary data.</text>
</comment>
<organism evidence="2 3">
    <name type="scientific">Haoranjiania flava</name>
    <dbReference type="NCBI Taxonomy" id="1856322"/>
    <lineage>
        <taxon>Bacteria</taxon>
        <taxon>Pseudomonadati</taxon>
        <taxon>Bacteroidota</taxon>
        <taxon>Chitinophagia</taxon>
        <taxon>Chitinophagales</taxon>
        <taxon>Chitinophagaceae</taxon>
        <taxon>Haoranjiania</taxon>
    </lineage>
</organism>
<feature type="transmembrane region" description="Helical" evidence="1">
    <location>
        <begin position="97"/>
        <end position="116"/>
    </location>
</feature>
<evidence type="ECO:0000313" key="3">
    <source>
        <dbReference type="Proteomes" id="UP001209317"/>
    </source>
</evidence>
<evidence type="ECO:0000256" key="1">
    <source>
        <dbReference type="SAM" id="Phobius"/>
    </source>
</evidence>
<keyword evidence="3" id="KW-1185">Reference proteome</keyword>
<keyword evidence="1" id="KW-0472">Membrane</keyword>
<keyword evidence="1" id="KW-1133">Transmembrane helix</keyword>
<proteinExistence type="predicted"/>